<keyword evidence="3" id="KW-1185">Reference proteome</keyword>
<dbReference type="Proteomes" id="UP000006860">
    <property type="component" value="Chromosome"/>
</dbReference>
<gene>
    <name evidence="2" type="ordered locus">Plabr_4435</name>
</gene>
<feature type="transmembrane region" description="Helical" evidence="1">
    <location>
        <begin position="254"/>
        <end position="273"/>
    </location>
</feature>
<dbReference type="KEGG" id="pbs:Plabr_4435"/>
<keyword evidence="1" id="KW-1133">Transmembrane helix</keyword>
<feature type="transmembrane region" description="Helical" evidence="1">
    <location>
        <begin position="7"/>
        <end position="27"/>
    </location>
</feature>
<feature type="transmembrane region" description="Helical" evidence="1">
    <location>
        <begin position="33"/>
        <end position="56"/>
    </location>
</feature>
<dbReference type="AlphaFoldDB" id="F0SLA1"/>
<organism evidence="2 3">
    <name type="scientific">Rubinisphaera brasiliensis (strain ATCC 49424 / DSM 5305 / JCM 21570 / IAM 15109 / NBRC 103401 / IFAM 1448)</name>
    <name type="common">Planctomyces brasiliensis</name>
    <dbReference type="NCBI Taxonomy" id="756272"/>
    <lineage>
        <taxon>Bacteria</taxon>
        <taxon>Pseudomonadati</taxon>
        <taxon>Planctomycetota</taxon>
        <taxon>Planctomycetia</taxon>
        <taxon>Planctomycetales</taxon>
        <taxon>Planctomycetaceae</taxon>
        <taxon>Rubinisphaera</taxon>
    </lineage>
</organism>
<evidence type="ECO:0000256" key="1">
    <source>
        <dbReference type="SAM" id="Phobius"/>
    </source>
</evidence>
<reference evidence="3" key="1">
    <citation type="submission" date="2011-02" db="EMBL/GenBank/DDBJ databases">
        <title>The complete genome of Planctomyces brasiliensis DSM 5305.</title>
        <authorList>
            <person name="Lucas S."/>
            <person name="Copeland A."/>
            <person name="Lapidus A."/>
            <person name="Bruce D."/>
            <person name="Goodwin L."/>
            <person name="Pitluck S."/>
            <person name="Kyrpides N."/>
            <person name="Mavromatis K."/>
            <person name="Pagani I."/>
            <person name="Ivanova N."/>
            <person name="Ovchinnikova G."/>
            <person name="Lu M."/>
            <person name="Detter J.C."/>
            <person name="Han C."/>
            <person name="Land M."/>
            <person name="Hauser L."/>
            <person name="Markowitz V."/>
            <person name="Cheng J.-F."/>
            <person name="Hugenholtz P."/>
            <person name="Woyke T."/>
            <person name="Wu D."/>
            <person name="Tindall B."/>
            <person name="Pomrenke H.G."/>
            <person name="Brambilla E."/>
            <person name="Klenk H.-P."/>
            <person name="Eisen J.A."/>
        </authorList>
    </citation>
    <scope>NUCLEOTIDE SEQUENCE [LARGE SCALE GENOMIC DNA]</scope>
    <source>
        <strain evidence="3">ATCC 49424 / DSM 5305 / JCM 21570 / NBRC 103401 / IFAM 1448</strain>
    </source>
</reference>
<evidence type="ECO:0000313" key="2">
    <source>
        <dbReference type="EMBL" id="ADY62007.1"/>
    </source>
</evidence>
<proteinExistence type="predicted"/>
<accession>F0SLA1</accession>
<keyword evidence="1" id="KW-0812">Transmembrane</keyword>
<dbReference type="STRING" id="756272.Plabr_4435"/>
<dbReference type="HOGENOM" id="CLU_972814_0_0_0"/>
<evidence type="ECO:0000313" key="3">
    <source>
        <dbReference type="Proteomes" id="UP000006860"/>
    </source>
</evidence>
<protein>
    <submittedName>
        <fullName evidence="2">Uncharacterized protein</fullName>
    </submittedName>
</protein>
<sequence length="286" mass="31557">MFVMSLIELIIVAGVVVCLLAVFTSALRNSNVIAIGIIGFFVLLGIALPAAFFLSVQRTPVENRQIATVKEAASAEERTPTLAELNDAEIAESAEMHKEDSRAAEAEQQEVEARLAAERPRWVQEGARVLNREVVSEAQAGAITVPDIFIVQSGLWSTKAEAVSEAESLAERLIGDKAREVFASHYDDRSIRQGMQKYDQLMLRTFTETRPVQLTSDVETEMTRAYIEVITTPEELQAFTPVVRHYAAQERLKISGVVLAAVITLAVLMSLIIDWRGRSGSKHFAE</sequence>
<dbReference type="EMBL" id="CP002546">
    <property type="protein sequence ID" value="ADY62007.1"/>
    <property type="molecule type" value="Genomic_DNA"/>
</dbReference>
<keyword evidence="1" id="KW-0472">Membrane</keyword>
<name>F0SLA1_RUBBR</name>